<dbReference type="Proteomes" id="UP000271889">
    <property type="component" value="Unassembled WGS sequence"/>
</dbReference>
<proteinExistence type="predicted"/>
<sequence>MSAKQYARLVPKAHRARRTPVIDRPMRPRMIAWAGPAAFYPNRFYEIDKWYKGRIDKPEEVPKFHIIDPTQHLYSLGEFLDKEKQKAAPCNIGFASRQQKIAVPKTDAQREELERQARKMKLIVDPDTTNFETLAVLNHYKIFEHLFGPGVFFENVQNMDVTFGENVVYYGNTLIAKDTQSKPQVIVFTSVLCYLCC</sequence>
<gene>
    <name evidence="1" type="ORF">CGOC_LOCUS7059</name>
</gene>
<protein>
    <submittedName>
        <fullName evidence="1">Uncharacterized protein</fullName>
    </submittedName>
</protein>
<organism evidence="1 2">
    <name type="scientific">Cylicostephanus goldi</name>
    <name type="common">Nematode worm</name>
    <dbReference type="NCBI Taxonomy" id="71465"/>
    <lineage>
        <taxon>Eukaryota</taxon>
        <taxon>Metazoa</taxon>
        <taxon>Ecdysozoa</taxon>
        <taxon>Nematoda</taxon>
        <taxon>Chromadorea</taxon>
        <taxon>Rhabditida</taxon>
        <taxon>Rhabditina</taxon>
        <taxon>Rhabditomorpha</taxon>
        <taxon>Strongyloidea</taxon>
        <taxon>Strongylidae</taxon>
        <taxon>Cylicostephanus</taxon>
    </lineage>
</organism>
<dbReference type="OrthoDB" id="2153661at2759"/>
<keyword evidence="2" id="KW-1185">Reference proteome</keyword>
<reference evidence="1 2" key="1">
    <citation type="submission" date="2018-11" db="EMBL/GenBank/DDBJ databases">
        <authorList>
            <consortium name="Pathogen Informatics"/>
        </authorList>
    </citation>
    <scope>NUCLEOTIDE SEQUENCE [LARGE SCALE GENOMIC DNA]</scope>
</reference>
<evidence type="ECO:0000313" key="2">
    <source>
        <dbReference type="Proteomes" id="UP000271889"/>
    </source>
</evidence>
<dbReference type="AlphaFoldDB" id="A0A3P6SFE1"/>
<evidence type="ECO:0000313" key="1">
    <source>
        <dbReference type="EMBL" id="VDK74692.1"/>
    </source>
</evidence>
<name>A0A3P6SFE1_CYLGO</name>
<dbReference type="EMBL" id="UYRV01023997">
    <property type="protein sequence ID" value="VDK74692.1"/>
    <property type="molecule type" value="Genomic_DNA"/>
</dbReference>
<accession>A0A3P6SFE1</accession>